<proteinExistence type="predicted"/>
<sequence length="203" mass="20351">MVTKSLKREYLAALGLLAAGGVLGLVARGQTWGSAEVPSAFTVTVADVSGADLAPFVSAVPFVALAAVLLVPAVRRIGRRVAGAVLVILGAAAIVNAAVVGSDLSARTQRWIAGSADHSGSIEAVTTSAGWVIAAGLGAFAVVVAGLLVAVRGPVWPGMGSRYERPSKQSSGEPGPDRPGTESAVVDAADTWDALDRGDDPTA</sequence>
<organism evidence="3 4">
    <name type="scientific">Phytoactinopolyspora mesophila</name>
    <dbReference type="NCBI Taxonomy" id="2650750"/>
    <lineage>
        <taxon>Bacteria</taxon>
        <taxon>Bacillati</taxon>
        <taxon>Actinomycetota</taxon>
        <taxon>Actinomycetes</taxon>
        <taxon>Jiangellales</taxon>
        <taxon>Jiangellaceae</taxon>
        <taxon>Phytoactinopolyspora</taxon>
    </lineage>
</organism>
<keyword evidence="2" id="KW-0472">Membrane</keyword>
<dbReference type="AlphaFoldDB" id="A0A7K3LWR5"/>
<evidence type="ECO:0008006" key="5">
    <source>
        <dbReference type="Google" id="ProtNLM"/>
    </source>
</evidence>
<evidence type="ECO:0000313" key="3">
    <source>
        <dbReference type="EMBL" id="NDL55459.1"/>
    </source>
</evidence>
<accession>A0A7K3LWR5</accession>
<evidence type="ECO:0000313" key="4">
    <source>
        <dbReference type="Proteomes" id="UP000460435"/>
    </source>
</evidence>
<protein>
    <recommendedName>
        <fullName evidence="5">TIGR02234 family membrane protein</fullName>
    </recommendedName>
</protein>
<evidence type="ECO:0000256" key="2">
    <source>
        <dbReference type="SAM" id="Phobius"/>
    </source>
</evidence>
<dbReference type="InterPro" id="IPR019051">
    <property type="entry name" value="Trp_biosyn_TM_oprn/chp"/>
</dbReference>
<dbReference type="Proteomes" id="UP000460435">
    <property type="component" value="Unassembled WGS sequence"/>
</dbReference>
<feature type="transmembrane region" description="Helical" evidence="2">
    <location>
        <begin position="81"/>
        <end position="101"/>
    </location>
</feature>
<name>A0A7K3LWR5_9ACTN</name>
<dbReference type="RefSeq" id="WP_162448177.1">
    <property type="nucleotide sequence ID" value="NZ_WLZY01000001.1"/>
</dbReference>
<feature type="compositionally biased region" description="Basic and acidic residues" evidence="1">
    <location>
        <begin position="194"/>
        <end position="203"/>
    </location>
</feature>
<dbReference type="EMBL" id="WLZY01000001">
    <property type="protein sequence ID" value="NDL55459.1"/>
    <property type="molecule type" value="Genomic_DNA"/>
</dbReference>
<feature type="transmembrane region" description="Helical" evidence="2">
    <location>
        <begin position="129"/>
        <end position="151"/>
    </location>
</feature>
<keyword evidence="2" id="KW-1133">Transmembrane helix</keyword>
<feature type="region of interest" description="Disordered" evidence="1">
    <location>
        <begin position="160"/>
        <end position="203"/>
    </location>
</feature>
<keyword evidence="4" id="KW-1185">Reference proteome</keyword>
<feature type="transmembrane region" description="Helical" evidence="2">
    <location>
        <begin position="53"/>
        <end position="74"/>
    </location>
</feature>
<evidence type="ECO:0000256" key="1">
    <source>
        <dbReference type="SAM" id="MobiDB-lite"/>
    </source>
</evidence>
<gene>
    <name evidence="3" type="ORF">F7O44_00070</name>
</gene>
<comment type="caution">
    <text evidence="3">The sequence shown here is derived from an EMBL/GenBank/DDBJ whole genome shotgun (WGS) entry which is preliminary data.</text>
</comment>
<reference evidence="3 4" key="1">
    <citation type="submission" date="2019-11" db="EMBL/GenBank/DDBJ databases">
        <authorList>
            <person name="Li X.-J."/>
            <person name="Feng X.-M."/>
        </authorList>
    </citation>
    <scope>NUCLEOTIDE SEQUENCE [LARGE SCALE GENOMIC DNA]</scope>
    <source>
        <strain evidence="3 4">XMNu-373</strain>
    </source>
</reference>
<keyword evidence="2" id="KW-0812">Transmembrane</keyword>
<dbReference type="Pfam" id="PF09534">
    <property type="entry name" value="Trp_oprn_chp"/>
    <property type="match status" value="1"/>
</dbReference>